<accession>A0A9D9H3B9</accession>
<proteinExistence type="predicted"/>
<keyword evidence="2" id="KW-0067">ATP-binding</keyword>
<dbReference type="SMART" id="SM00382">
    <property type="entry name" value="AAA"/>
    <property type="match status" value="1"/>
</dbReference>
<dbReference type="Pfam" id="PF01695">
    <property type="entry name" value="IstB_IS21"/>
    <property type="match status" value="1"/>
</dbReference>
<evidence type="ECO:0000259" key="1">
    <source>
        <dbReference type="SMART" id="SM00382"/>
    </source>
</evidence>
<gene>
    <name evidence="2" type="ORF">IAC55_03975</name>
</gene>
<dbReference type="EMBL" id="JADIMX010000078">
    <property type="protein sequence ID" value="MBO8434464.1"/>
    <property type="molecule type" value="Genomic_DNA"/>
</dbReference>
<protein>
    <submittedName>
        <fullName evidence="2">ATP-binding protein</fullName>
    </submittedName>
</protein>
<comment type="caution">
    <text evidence="2">The sequence shown here is derived from an EMBL/GenBank/DDBJ whole genome shotgun (WGS) entry which is preliminary data.</text>
</comment>
<evidence type="ECO:0000313" key="3">
    <source>
        <dbReference type="Proteomes" id="UP000823611"/>
    </source>
</evidence>
<evidence type="ECO:0000313" key="2">
    <source>
        <dbReference type="EMBL" id="MBO8434464.1"/>
    </source>
</evidence>
<dbReference type="Proteomes" id="UP000823611">
    <property type="component" value="Unassembled WGS sequence"/>
</dbReference>
<name>A0A9D9H3B9_9FIRM</name>
<organism evidence="2 3">
    <name type="scientific">Candidatus Fimicola merdigallinarum</name>
    <dbReference type="NCBI Taxonomy" id="2840819"/>
    <lineage>
        <taxon>Bacteria</taxon>
        <taxon>Bacillati</taxon>
        <taxon>Bacillota</taxon>
        <taxon>Clostridia</taxon>
        <taxon>Lachnospirales</taxon>
        <taxon>Lachnospiraceae</taxon>
        <taxon>Lachnospiraceae incertae sedis</taxon>
        <taxon>Candidatus Fimicola</taxon>
    </lineage>
</organism>
<dbReference type="InterPro" id="IPR027417">
    <property type="entry name" value="P-loop_NTPase"/>
</dbReference>
<sequence>MSKKSDIYREVLRDYERIRNDNASKLRDKQTEVYSKFPRVADIDRELNLTGVRLARLLLEKPQDFEEKARRLRENVASLKAEKNSILEDNNIPKNYLEMSYNCEKCHDTGIVDGKECSCFKQRLVDKAYDQSNLKPTLKVENFDFFDFRYYSTEVDEKMGMSPRENMQRIFGTCVNFTRNFDTSFQNLLLYGSTGLGKTFLCNCIAKELLDKGKTVMYVTASQLFKLIEEDRFNRIGDEDIPSHYMDDILSVDLFIIDDLGTEFSTILSSSELFNIVNTRLLNKKSVIISTNLSLQDIANQYSDRIVSRIIGNYTSMEFFGDDIRVIKKFSGSK</sequence>
<dbReference type="PANTHER" id="PTHR30050">
    <property type="entry name" value="CHROMOSOMAL REPLICATION INITIATOR PROTEIN DNAA"/>
    <property type="match status" value="1"/>
</dbReference>
<dbReference type="GO" id="GO:0006260">
    <property type="term" value="P:DNA replication"/>
    <property type="evidence" value="ECO:0007669"/>
    <property type="project" value="TreeGrafter"/>
</dbReference>
<dbReference type="AlphaFoldDB" id="A0A9D9H3B9"/>
<dbReference type="NCBIfam" id="NF005304">
    <property type="entry name" value="PRK06835.1"/>
    <property type="match status" value="1"/>
</dbReference>
<keyword evidence="2" id="KW-0547">Nucleotide-binding</keyword>
<dbReference type="InterPro" id="IPR003593">
    <property type="entry name" value="AAA+_ATPase"/>
</dbReference>
<dbReference type="PANTHER" id="PTHR30050:SF4">
    <property type="entry name" value="ATP-BINDING PROTEIN RV3427C IN INSERTION SEQUENCE-RELATED"/>
    <property type="match status" value="1"/>
</dbReference>
<dbReference type="InterPro" id="IPR002611">
    <property type="entry name" value="IstB_ATP-bd"/>
</dbReference>
<dbReference type="SUPFAM" id="SSF52540">
    <property type="entry name" value="P-loop containing nucleoside triphosphate hydrolases"/>
    <property type="match status" value="1"/>
</dbReference>
<dbReference type="CDD" id="cd00009">
    <property type="entry name" value="AAA"/>
    <property type="match status" value="1"/>
</dbReference>
<dbReference type="GO" id="GO:0005524">
    <property type="term" value="F:ATP binding"/>
    <property type="evidence" value="ECO:0007669"/>
    <property type="project" value="UniProtKB-KW"/>
</dbReference>
<reference evidence="2" key="2">
    <citation type="journal article" date="2021" name="PeerJ">
        <title>Extensive microbial diversity within the chicken gut microbiome revealed by metagenomics and culture.</title>
        <authorList>
            <person name="Gilroy R."/>
            <person name="Ravi A."/>
            <person name="Getino M."/>
            <person name="Pursley I."/>
            <person name="Horton D.L."/>
            <person name="Alikhan N.F."/>
            <person name="Baker D."/>
            <person name="Gharbi K."/>
            <person name="Hall N."/>
            <person name="Watson M."/>
            <person name="Adriaenssens E.M."/>
            <person name="Foster-Nyarko E."/>
            <person name="Jarju S."/>
            <person name="Secka A."/>
            <person name="Antonio M."/>
            <person name="Oren A."/>
            <person name="Chaudhuri R.R."/>
            <person name="La Ragione R."/>
            <person name="Hildebrand F."/>
            <person name="Pallen M.J."/>
        </authorList>
    </citation>
    <scope>NUCLEOTIDE SEQUENCE</scope>
    <source>
        <strain evidence="2">F6-4510</strain>
    </source>
</reference>
<dbReference type="Gene3D" id="3.40.50.300">
    <property type="entry name" value="P-loop containing nucleotide triphosphate hydrolases"/>
    <property type="match status" value="1"/>
</dbReference>
<feature type="domain" description="AAA+ ATPase" evidence="1">
    <location>
        <begin position="184"/>
        <end position="325"/>
    </location>
</feature>
<reference evidence="2" key="1">
    <citation type="submission" date="2020-10" db="EMBL/GenBank/DDBJ databases">
        <authorList>
            <person name="Gilroy R."/>
        </authorList>
    </citation>
    <scope>NUCLEOTIDE SEQUENCE</scope>
    <source>
        <strain evidence="2">F6-4510</strain>
    </source>
</reference>